<protein>
    <submittedName>
        <fullName evidence="2">Uncharacterized protein</fullName>
    </submittedName>
</protein>
<dbReference type="EMBL" id="JADNRY010000008">
    <property type="protein sequence ID" value="KAF9075860.1"/>
    <property type="molecule type" value="Genomic_DNA"/>
</dbReference>
<organism evidence="2 3">
    <name type="scientific">Rhodocollybia butyracea</name>
    <dbReference type="NCBI Taxonomy" id="206335"/>
    <lineage>
        <taxon>Eukaryota</taxon>
        <taxon>Fungi</taxon>
        <taxon>Dikarya</taxon>
        <taxon>Basidiomycota</taxon>
        <taxon>Agaricomycotina</taxon>
        <taxon>Agaricomycetes</taxon>
        <taxon>Agaricomycetidae</taxon>
        <taxon>Agaricales</taxon>
        <taxon>Marasmiineae</taxon>
        <taxon>Omphalotaceae</taxon>
        <taxon>Rhodocollybia</taxon>
    </lineage>
</organism>
<evidence type="ECO:0000313" key="3">
    <source>
        <dbReference type="Proteomes" id="UP000772434"/>
    </source>
</evidence>
<evidence type="ECO:0000256" key="1">
    <source>
        <dbReference type="SAM" id="SignalP"/>
    </source>
</evidence>
<sequence>MFLSVSFLFFLLCSHSEILAGQQDPSSRSHLSQNNYYDRGGGDFYDTNSISASSYDTGYDAASSLHSGSQNLYDSRSDIFISSSQYTDVHSAANDLISISSSRKSSGSDEQLYHDSGSKSYKDLAESFLAIASTSSEMHRPAFCFSRYSSQ</sequence>
<dbReference type="AlphaFoldDB" id="A0A9P5Q779"/>
<feature type="signal peptide" evidence="1">
    <location>
        <begin position="1"/>
        <end position="21"/>
    </location>
</feature>
<keyword evidence="1" id="KW-0732">Signal</keyword>
<comment type="caution">
    <text evidence="2">The sequence shown here is derived from an EMBL/GenBank/DDBJ whole genome shotgun (WGS) entry which is preliminary data.</text>
</comment>
<keyword evidence="3" id="KW-1185">Reference proteome</keyword>
<name>A0A9P5Q779_9AGAR</name>
<accession>A0A9P5Q779</accession>
<dbReference type="Proteomes" id="UP000772434">
    <property type="component" value="Unassembled WGS sequence"/>
</dbReference>
<gene>
    <name evidence="2" type="ORF">BDP27DRAFT_962276</name>
</gene>
<feature type="chain" id="PRO_5040500126" evidence="1">
    <location>
        <begin position="22"/>
        <end position="151"/>
    </location>
</feature>
<evidence type="ECO:0000313" key="2">
    <source>
        <dbReference type="EMBL" id="KAF9075860.1"/>
    </source>
</evidence>
<reference evidence="2" key="1">
    <citation type="submission" date="2020-11" db="EMBL/GenBank/DDBJ databases">
        <authorList>
            <consortium name="DOE Joint Genome Institute"/>
            <person name="Ahrendt S."/>
            <person name="Riley R."/>
            <person name="Andreopoulos W."/>
            <person name="Labutti K."/>
            <person name="Pangilinan J."/>
            <person name="Ruiz-Duenas F.J."/>
            <person name="Barrasa J.M."/>
            <person name="Sanchez-Garcia M."/>
            <person name="Camarero S."/>
            <person name="Miyauchi S."/>
            <person name="Serrano A."/>
            <person name="Linde D."/>
            <person name="Babiker R."/>
            <person name="Drula E."/>
            <person name="Ayuso-Fernandez I."/>
            <person name="Pacheco R."/>
            <person name="Padilla G."/>
            <person name="Ferreira P."/>
            <person name="Barriuso J."/>
            <person name="Kellner H."/>
            <person name="Castanera R."/>
            <person name="Alfaro M."/>
            <person name="Ramirez L."/>
            <person name="Pisabarro A.G."/>
            <person name="Kuo A."/>
            <person name="Tritt A."/>
            <person name="Lipzen A."/>
            <person name="He G."/>
            <person name="Yan M."/>
            <person name="Ng V."/>
            <person name="Cullen D."/>
            <person name="Martin F."/>
            <person name="Rosso M.-N."/>
            <person name="Henrissat B."/>
            <person name="Hibbett D."/>
            <person name="Martinez A.T."/>
            <person name="Grigoriev I.V."/>
        </authorList>
    </citation>
    <scope>NUCLEOTIDE SEQUENCE</scope>
    <source>
        <strain evidence="2">AH 40177</strain>
    </source>
</reference>
<proteinExistence type="predicted"/>